<keyword evidence="3" id="KW-0813">Transport</keyword>
<dbReference type="SUPFAM" id="SSF103473">
    <property type="entry name" value="MFS general substrate transporter"/>
    <property type="match status" value="1"/>
</dbReference>
<evidence type="ECO:0000256" key="5">
    <source>
        <dbReference type="ARBA" id="ARBA00022989"/>
    </source>
</evidence>
<feature type="transmembrane region" description="Helical" evidence="8">
    <location>
        <begin position="433"/>
        <end position="456"/>
    </location>
</feature>
<dbReference type="InterPro" id="IPR036259">
    <property type="entry name" value="MFS_trans_sf"/>
</dbReference>
<evidence type="ECO:0000256" key="1">
    <source>
        <dbReference type="ARBA" id="ARBA00004141"/>
    </source>
</evidence>
<keyword evidence="5 8" id="KW-1133">Transmembrane helix</keyword>
<reference evidence="10" key="2">
    <citation type="submission" date="2024-01" db="EMBL/GenBank/DDBJ databases">
        <title>Comparative genomics of Cryptococcus and Kwoniella reveals pathogenesis evolution and contrasting modes of karyotype evolution via chromosome fusion or intercentromeric recombination.</title>
        <authorList>
            <person name="Coelho M.A."/>
            <person name="David-Palma M."/>
            <person name="Shea T."/>
            <person name="Bowers K."/>
            <person name="McGinley-Smith S."/>
            <person name="Mohammad A.W."/>
            <person name="Gnirke A."/>
            <person name="Yurkov A.M."/>
            <person name="Nowrousian M."/>
            <person name="Sun S."/>
            <person name="Cuomo C.A."/>
            <person name="Heitman J."/>
        </authorList>
    </citation>
    <scope>NUCLEOTIDE SEQUENCE</scope>
    <source>
        <strain evidence="10">CBS 12478</strain>
    </source>
</reference>
<proteinExistence type="inferred from homology"/>
<dbReference type="PROSITE" id="PS50850">
    <property type="entry name" value="MFS"/>
    <property type="match status" value="1"/>
</dbReference>
<dbReference type="EMBL" id="CP144062">
    <property type="protein sequence ID" value="WWD22208.1"/>
    <property type="molecule type" value="Genomic_DNA"/>
</dbReference>
<comment type="subcellular location">
    <subcellularLocation>
        <location evidence="1">Membrane</location>
        <topology evidence="1">Multi-pass membrane protein</topology>
    </subcellularLocation>
</comment>
<dbReference type="InterPro" id="IPR050360">
    <property type="entry name" value="MFS_Sugar_Transporters"/>
</dbReference>
<feature type="transmembrane region" description="Helical" evidence="8">
    <location>
        <begin position="273"/>
        <end position="293"/>
    </location>
</feature>
<dbReference type="Pfam" id="PF00083">
    <property type="entry name" value="Sugar_tr"/>
    <property type="match status" value="1"/>
</dbReference>
<dbReference type="PANTHER" id="PTHR48022">
    <property type="entry name" value="PLASTIDIC GLUCOSE TRANSPORTER 4"/>
    <property type="match status" value="1"/>
</dbReference>
<dbReference type="Gene3D" id="1.20.1250.20">
    <property type="entry name" value="MFS general substrate transporter like domains"/>
    <property type="match status" value="1"/>
</dbReference>
<keyword evidence="6 8" id="KW-0472">Membrane</keyword>
<evidence type="ECO:0000256" key="6">
    <source>
        <dbReference type="ARBA" id="ARBA00023136"/>
    </source>
</evidence>
<feature type="transmembrane region" description="Helical" evidence="8">
    <location>
        <begin position="107"/>
        <end position="132"/>
    </location>
</feature>
<feature type="transmembrane region" description="Helical" evidence="8">
    <location>
        <begin position="363"/>
        <end position="389"/>
    </location>
</feature>
<feature type="transmembrane region" description="Helical" evidence="8">
    <location>
        <begin position="185"/>
        <end position="201"/>
    </location>
</feature>
<dbReference type="InterPro" id="IPR020846">
    <property type="entry name" value="MFS_dom"/>
</dbReference>
<evidence type="ECO:0000256" key="8">
    <source>
        <dbReference type="SAM" id="Phobius"/>
    </source>
</evidence>
<dbReference type="GO" id="GO:0016020">
    <property type="term" value="C:membrane"/>
    <property type="evidence" value="ECO:0007669"/>
    <property type="project" value="UniProtKB-SubCell"/>
</dbReference>
<evidence type="ECO:0000256" key="4">
    <source>
        <dbReference type="ARBA" id="ARBA00022692"/>
    </source>
</evidence>
<comment type="similarity">
    <text evidence="2">Belongs to the major facilitator superfamily. Sugar transporter (TC 2.A.1.1) family.</text>
</comment>
<dbReference type="GO" id="GO:0005351">
    <property type="term" value="F:carbohydrate:proton symporter activity"/>
    <property type="evidence" value="ECO:0007669"/>
    <property type="project" value="TreeGrafter"/>
</dbReference>
<feature type="transmembrane region" description="Helical" evidence="8">
    <location>
        <begin position="152"/>
        <end position="173"/>
    </location>
</feature>
<feature type="region of interest" description="Disordered" evidence="7">
    <location>
        <begin position="1"/>
        <end position="23"/>
    </location>
</feature>
<dbReference type="GeneID" id="43591728"/>
<organism evidence="10 11">
    <name type="scientific">Kwoniella shandongensis</name>
    <dbReference type="NCBI Taxonomy" id="1734106"/>
    <lineage>
        <taxon>Eukaryota</taxon>
        <taxon>Fungi</taxon>
        <taxon>Dikarya</taxon>
        <taxon>Basidiomycota</taxon>
        <taxon>Agaricomycotina</taxon>
        <taxon>Tremellomycetes</taxon>
        <taxon>Tremellales</taxon>
        <taxon>Cryptococcaceae</taxon>
        <taxon>Kwoniella</taxon>
    </lineage>
</organism>
<feature type="transmembrane region" description="Helical" evidence="8">
    <location>
        <begin position="239"/>
        <end position="261"/>
    </location>
</feature>
<feature type="transmembrane region" description="Helical" evidence="8">
    <location>
        <begin position="207"/>
        <end position="227"/>
    </location>
</feature>
<dbReference type="AlphaFoldDB" id="A0AAJ8N072"/>
<sequence length="598" mass="66371">MARHTPPRLLQELEARSPEKHSHHSFAQVQQANMESPERKFDDLQHHEITPQLAHTQGEEIQLATRGDLNTAADKTGLDIVDVVLNRVAEDDIMAVSRNSLQMNRRAVLRLAGILFVMGMNQAGYGIDWAVIGNINSFPTWHNYFGFGNTGAVLGTLNALMSIGGFCGAPFLVLSDNYGRRSVNFLGNFLVIIAALLQSQAPNIACFMIGRFILGFGTSLCTSSQYMAEISPLHLRGRLVGIFGACFQIGSVLMSGVMVAFARWTTSNWQWRLPLLLQGLPAVLVCIFIYFLCPETPRYLVMKGRHDEARKVIAQVMTTHNDINSPIVPLVMRQIEESLEVATTGKKTLRSSWDFRVFFTRRVAFRTAVLVFYSLFQSWNGGGIIGTYISPALDTVGITAPLSQTGINLGLTAIYFVFTAVGAFLIDITRRRTLIFAGLISCILTQTAVTITSWQFTKTGSTATAGLTVFWVFLYQVLSAMFIATMHNLYPVEILSLPLRAKGMALYSLIQSIAGVVQTYGISVGIGKVGYKIWVVYIVYNSLQLIVVYFLFPETSKLSLEDIDYIFETPKENPVKLSLRLEAARNQREKDAASAQQQ</sequence>
<feature type="compositionally biased region" description="Basic and acidic residues" evidence="7">
    <location>
        <begin position="11"/>
        <end position="20"/>
    </location>
</feature>
<accession>A0AAJ8N072</accession>
<keyword evidence="4 8" id="KW-0812">Transmembrane</keyword>
<evidence type="ECO:0000256" key="7">
    <source>
        <dbReference type="SAM" id="MobiDB-lite"/>
    </source>
</evidence>
<evidence type="ECO:0000259" key="9">
    <source>
        <dbReference type="PROSITE" id="PS50850"/>
    </source>
</evidence>
<evidence type="ECO:0000256" key="2">
    <source>
        <dbReference type="ARBA" id="ARBA00010992"/>
    </source>
</evidence>
<dbReference type="PANTHER" id="PTHR48022:SF2">
    <property type="entry name" value="PLASTIDIC GLUCOSE TRANSPORTER 4"/>
    <property type="match status" value="1"/>
</dbReference>
<gene>
    <name evidence="10" type="ORF">CI109_106699</name>
</gene>
<feature type="domain" description="Major facilitator superfamily (MFS) profile" evidence="9">
    <location>
        <begin position="114"/>
        <end position="556"/>
    </location>
</feature>
<evidence type="ECO:0000313" key="10">
    <source>
        <dbReference type="EMBL" id="WWD22208.1"/>
    </source>
</evidence>
<keyword evidence="11" id="KW-1185">Reference proteome</keyword>
<dbReference type="KEGG" id="ksn:43591728"/>
<feature type="transmembrane region" description="Helical" evidence="8">
    <location>
        <begin position="409"/>
        <end position="426"/>
    </location>
</feature>
<dbReference type="Proteomes" id="UP000322225">
    <property type="component" value="Chromosome 12"/>
</dbReference>
<feature type="transmembrane region" description="Helical" evidence="8">
    <location>
        <begin position="462"/>
        <end position="484"/>
    </location>
</feature>
<feature type="transmembrane region" description="Helical" evidence="8">
    <location>
        <begin position="533"/>
        <end position="552"/>
    </location>
</feature>
<name>A0AAJ8N072_9TREE</name>
<dbReference type="InterPro" id="IPR005828">
    <property type="entry name" value="MFS_sugar_transport-like"/>
</dbReference>
<dbReference type="FunFam" id="1.20.1250.20:FF:000134">
    <property type="entry name" value="MFS sugar transporter protein"/>
    <property type="match status" value="1"/>
</dbReference>
<evidence type="ECO:0000313" key="11">
    <source>
        <dbReference type="Proteomes" id="UP000322225"/>
    </source>
</evidence>
<evidence type="ECO:0000256" key="3">
    <source>
        <dbReference type="ARBA" id="ARBA00022448"/>
    </source>
</evidence>
<dbReference type="RefSeq" id="XP_031858195.2">
    <property type="nucleotide sequence ID" value="XM_032007557.2"/>
</dbReference>
<feature type="transmembrane region" description="Helical" evidence="8">
    <location>
        <begin position="505"/>
        <end position="527"/>
    </location>
</feature>
<protein>
    <recommendedName>
        <fullName evidence="9">Major facilitator superfamily (MFS) profile domain-containing protein</fullName>
    </recommendedName>
</protein>
<reference evidence="10" key="1">
    <citation type="submission" date="2017-08" db="EMBL/GenBank/DDBJ databases">
        <authorList>
            <person name="Cuomo C."/>
            <person name="Billmyre B."/>
            <person name="Heitman J."/>
        </authorList>
    </citation>
    <scope>NUCLEOTIDE SEQUENCE</scope>
    <source>
        <strain evidence="10">CBS 12478</strain>
    </source>
</reference>